<dbReference type="SUPFAM" id="SSF55874">
    <property type="entry name" value="ATPase domain of HSP90 chaperone/DNA topoisomerase II/histidine kinase"/>
    <property type="match status" value="1"/>
</dbReference>
<dbReference type="GO" id="GO:0005524">
    <property type="term" value="F:ATP binding"/>
    <property type="evidence" value="ECO:0007669"/>
    <property type="project" value="UniProtKB-KW"/>
</dbReference>
<accession>A0A1C5HXR7</accession>
<evidence type="ECO:0000256" key="8">
    <source>
        <dbReference type="ARBA" id="ARBA00023012"/>
    </source>
</evidence>
<dbReference type="PANTHER" id="PTHR24421:SF10">
    <property type="entry name" value="NITRATE_NITRITE SENSOR PROTEIN NARQ"/>
    <property type="match status" value="1"/>
</dbReference>
<keyword evidence="8" id="KW-0902">Two-component regulatory system</keyword>
<evidence type="ECO:0000256" key="4">
    <source>
        <dbReference type="ARBA" id="ARBA00022679"/>
    </source>
</evidence>
<dbReference type="InterPro" id="IPR011712">
    <property type="entry name" value="Sig_transdc_His_kin_sub3_dim/P"/>
</dbReference>
<keyword evidence="3" id="KW-0597">Phosphoprotein</keyword>
<evidence type="ECO:0000256" key="1">
    <source>
        <dbReference type="ARBA" id="ARBA00000085"/>
    </source>
</evidence>
<feature type="transmembrane region" description="Helical" evidence="9">
    <location>
        <begin position="117"/>
        <end position="135"/>
    </location>
</feature>
<keyword evidence="6 12" id="KW-0418">Kinase</keyword>
<dbReference type="CDD" id="cd16917">
    <property type="entry name" value="HATPase_UhpB-NarQ-NarX-like"/>
    <property type="match status" value="1"/>
</dbReference>
<feature type="transmembrane region" description="Helical" evidence="9">
    <location>
        <begin position="141"/>
        <end position="159"/>
    </location>
</feature>
<feature type="domain" description="Signal transduction histidine kinase subgroup 3 dimerisation and phosphoacceptor" evidence="11">
    <location>
        <begin position="174"/>
        <end position="239"/>
    </location>
</feature>
<keyword evidence="9" id="KW-1133">Transmembrane helix</keyword>
<dbReference type="Pfam" id="PF02518">
    <property type="entry name" value="HATPase_c"/>
    <property type="match status" value="1"/>
</dbReference>
<keyword evidence="4" id="KW-0808">Transferase</keyword>
<dbReference type="GO" id="GO:0000155">
    <property type="term" value="F:phosphorelay sensor kinase activity"/>
    <property type="evidence" value="ECO:0007669"/>
    <property type="project" value="InterPro"/>
</dbReference>
<keyword evidence="9" id="KW-0472">Membrane</keyword>
<dbReference type="GO" id="GO:0046983">
    <property type="term" value="F:protein dimerization activity"/>
    <property type="evidence" value="ECO:0007669"/>
    <property type="project" value="InterPro"/>
</dbReference>
<dbReference type="EMBL" id="LT607751">
    <property type="protein sequence ID" value="SCG50762.1"/>
    <property type="molecule type" value="Genomic_DNA"/>
</dbReference>
<evidence type="ECO:0000313" key="12">
    <source>
        <dbReference type="EMBL" id="SCG50762.1"/>
    </source>
</evidence>
<protein>
    <recommendedName>
        <fullName evidence="2">histidine kinase</fullName>
        <ecNumber evidence="2">2.7.13.3</ecNumber>
    </recommendedName>
</protein>
<name>A0A1C5HXR7_9ACTN</name>
<feature type="transmembrane region" description="Helical" evidence="9">
    <location>
        <begin position="40"/>
        <end position="58"/>
    </location>
</feature>
<evidence type="ECO:0000256" key="2">
    <source>
        <dbReference type="ARBA" id="ARBA00012438"/>
    </source>
</evidence>
<evidence type="ECO:0000259" key="10">
    <source>
        <dbReference type="Pfam" id="PF02518"/>
    </source>
</evidence>
<evidence type="ECO:0000259" key="11">
    <source>
        <dbReference type="Pfam" id="PF07730"/>
    </source>
</evidence>
<keyword evidence="9" id="KW-0812">Transmembrane</keyword>
<dbReference type="Proteomes" id="UP000198210">
    <property type="component" value="Chromosome I"/>
</dbReference>
<feature type="transmembrane region" description="Helical" evidence="9">
    <location>
        <begin position="92"/>
        <end position="110"/>
    </location>
</feature>
<dbReference type="Gene3D" id="3.30.565.10">
    <property type="entry name" value="Histidine kinase-like ATPase, C-terminal domain"/>
    <property type="match status" value="1"/>
</dbReference>
<keyword evidence="13" id="KW-1185">Reference proteome</keyword>
<evidence type="ECO:0000256" key="6">
    <source>
        <dbReference type="ARBA" id="ARBA00022777"/>
    </source>
</evidence>
<proteinExistence type="predicted"/>
<feature type="transmembrane region" description="Helical" evidence="9">
    <location>
        <begin position="12"/>
        <end position="34"/>
    </location>
</feature>
<gene>
    <name evidence="12" type="ORF">GA0074704_2540</name>
</gene>
<dbReference type="InterPro" id="IPR036890">
    <property type="entry name" value="HATPase_C_sf"/>
</dbReference>
<comment type="catalytic activity">
    <reaction evidence="1">
        <text>ATP + protein L-histidine = ADP + protein N-phospho-L-histidine.</text>
        <dbReference type="EC" id="2.7.13.3"/>
    </reaction>
</comment>
<evidence type="ECO:0000256" key="9">
    <source>
        <dbReference type="SAM" id="Phobius"/>
    </source>
</evidence>
<evidence type="ECO:0000313" key="13">
    <source>
        <dbReference type="Proteomes" id="UP000198210"/>
    </source>
</evidence>
<dbReference type="GO" id="GO:0016020">
    <property type="term" value="C:membrane"/>
    <property type="evidence" value="ECO:0007669"/>
    <property type="project" value="InterPro"/>
</dbReference>
<reference evidence="12 13" key="1">
    <citation type="submission" date="2016-06" db="EMBL/GenBank/DDBJ databases">
        <authorList>
            <person name="Kjaerup R.B."/>
            <person name="Dalgaard T.S."/>
            <person name="Juul-Madsen H.R."/>
        </authorList>
    </citation>
    <scope>NUCLEOTIDE SEQUENCE [LARGE SCALE GENOMIC DNA]</scope>
    <source>
        <strain evidence="12 13">DSM 45097</strain>
    </source>
</reference>
<dbReference type="Pfam" id="PF07730">
    <property type="entry name" value="HisKA_3"/>
    <property type="match status" value="1"/>
</dbReference>
<feature type="domain" description="Histidine kinase/HSP90-like ATPase" evidence="10">
    <location>
        <begin position="284"/>
        <end position="370"/>
    </location>
</feature>
<dbReference type="PANTHER" id="PTHR24421">
    <property type="entry name" value="NITRATE/NITRITE SENSOR PROTEIN NARX-RELATED"/>
    <property type="match status" value="1"/>
</dbReference>
<keyword evidence="7" id="KW-0067">ATP-binding</keyword>
<evidence type="ECO:0000256" key="5">
    <source>
        <dbReference type="ARBA" id="ARBA00022741"/>
    </source>
</evidence>
<feature type="transmembrane region" description="Helical" evidence="9">
    <location>
        <begin position="65"/>
        <end position="86"/>
    </location>
</feature>
<organism evidence="12 13">
    <name type="scientific">Micromonospora siamensis</name>
    <dbReference type="NCBI Taxonomy" id="299152"/>
    <lineage>
        <taxon>Bacteria</taxon>
        <taxon>Bacillati</taxon>
        <taxon>Actinomycetota</taxon>
        <taxon>Actinomycetes</taxon>
        <taxon>Micromonosporales</taxon>
        <taxon>Micromonosporaceae</taxon>
        <taxon>Micromonospora</taxon>
    </lineage>
</organism>
<dbReference type="InterPro" id="IPR003594">
    <property type="entry name" value="HATPase_dom"/>
</dbReference>
<dbReference type="EC" id="2.7.13.3" evidence="2"/>
<evidence type="ECO:0000256" key="3">
    <source>
        <dbReference type="ARBA" id="ARBA00022553"/>
    </source>
</evidence>
<dbReference type="RefSeq" id="WP_088970686.1">
    <property type="nucleotide sequence ID" value="NZ_JBHLYF010000006.1"/>
</dbReference>
<dbReference type="Gene3D" id="1.20.5.1930">
    <property type="match status" value="1"/>
</dbReference>
<sequence length="375" mass="38172">MGHRWLPAGRAALAVEVGLGVVFAVALVVTAMAIRASWGAGWWVVDLVAGVLVCGLALARRAHRFGTAVAGGVVAAVAVGVAEAAGLPREPGPAAVLGLAVLVGSAVRTLPTRPAVTVAALGLVVAAGSAATGGLTPVPTLAGAGWLAALAGGLGFRLADHRRRETVEQVRRAERLELARELHDVAAHHLTGIVLQAQVAPLVARRDPDRLPTSLADIEAAGSDALAAMRRVVGILREPGDGPGSAGPEPLRDLVARFEAPGRVVRLRQSPPDPAWPPDVTGTVYRIVRESLTNVARHAPAARSVSVVVAEEGPVVTVEVTDDAAPAAGPARDGYGLVGMRERVTALGGTLRAGPRPGAGWSVAATLPLPGRAPR</sequence>
<evidence type="ECO:0000256" key="7">
    <source>
        <dbReference type="ARBA" id="ARBA00022840"/>
    </source>
</evidence>
<dbReference type="AlphaFoldDB" id="A0A1C5HXR7"/>
<keyword evidence="5" id="KW-0547">Nucleotide-binding</keyword>
<dbReference type="InterPro" id="IPR050482">
    <property type="entry name" value="Sensor_HK_TwoCompSys"/>
</dbReference>